<dbReference type="SUPFAM" id="SSF50494">
    <property type="entry name" value="Trypsin-like serine proteases"/>
    <property type="match status" value="1"/>
</dbReference>
<evidence type="ECO:0000313" key="2">
    <source>
        <dbReference type="Proteomes" id="UP000516369"/>
    </source>
</evidence>
<reference evidence="1 2" key="1">
    <citation type="submission" date="2020-05" db="EMBL/GenBank/DDBJ databases">
        <title>Complete closed genome sequence of Defluviicoccus vanus.</title>
        <authorList>
            <person name="Bessarab I."/>
            <person name="Arumugam K."/>
            <person name="Maszenan A.M."/>
            <person name="Seviour R.J."/>
            <person name="Williams R.B."/>
        </authorList>
    </citation>
    <scope>NUCLEOTIDE SEQUENCE [LARGE SCALE GENOMIC DNA]</scope>
    <source>
        <strain evidence="1 2">Ben 114</strain>
    </source>
</reference>
<dbReference type="RefSeq" id="WP_190261023.1">
    <property type="nucleotide sequence ID" value="NZ_CP053923.1"/>
</dbReference>
<dbReference type="Proteomes" id="UP000516369">
    <property type="component" value="Chromosome"/>
</dbReference>
<protein>
    <submittedName>
        <fullName evidence="1">Trypsin-like peptidase domain-containing protein</fullName>
    </submittedName>
</protein>
<dbReference type="InterPro" id="IPR043504">
    <property type="entry name" value="Peptidase_S1_PA_chymotrypsin"/>
</dbReference>
<proteinExistence type="predicted"/>
<keyword evidence="2" id="KW-1185">Reference proteome</keyword>
<gene>
    <name evidence="1" type="ORF">HQ394_15935</name>
</gene>
<name>A0A7H1N4A8_9PROT</name>
<evidence type="ECO:0000313" key="1">
    <source>
        <dbReference type="EMBL" id="QNT70544.1"/>
    </source>
</evidence>
<organism evidence="1 2">
    <name type="scientific">Defluviicoccus vanus</name>
    <dbReference type="NCBI Taxonomy" id="111831"/>
    <lineage>
        <taxon>Bacteria</taxon>
        <taxon>Pseudomonadati</taxon>
        <taxon>Pseudomonadota</taxon>
        <taxon>Alphaproteobacteria</taxon>
        <taxon>Rhodospirillales</taxon>
        <taxon>Rhodospirillaceae</taxon>
        <taxon>Defluviicoccus</taxon>
    </lineage>
</organism>
<dbReference type="InterPro" id="IPR009003">
    <property type="entry name" value="Peptidase_S1_PA"/>
</dbReference>
<dbReference type="AlphaFoldDB" id="A0A7H1N4A8"/>
<accession>A0A7H1N4A8</accession>
<dbReference type="Gene3D" id="2.40.10.10">
    <property type="entry name" value="Trypsin-like serine proteases"/>
    <property type="match status" value="1"/>
</dbReference>
<dbReference type="KEGG" id="dvn:HQ394_15935"/>
<dbReference type="EMBL" id="CP053923">
    <property type="protein sequence ID" value="QNT70544.1"/>
    <property type="molecule type" value="Genomic_DNA"/>
</dbReference>
<sequence length="428" mass="47827">MTEERRHFRIFISSPGDVAEERQIARDLVKKRFPYKPHYKKYATFEAVSWDDPDSGTPMLGNLRPQECVNRFGPRPSKCDIVVLILWSRMGTPLPEDCVKEDGTRYLSGTEWEFEDAINASPAPQLLIYRRTEEPMMKIGDPEAEEKTRQFSLVNQFFTSFKSADGSLRHSFTPYNTVEAFTRRLEEDLEHVLCIYLEHVEARKKGNNEAKLQSFESSSILWWKAALERAASVAAIRRRNGPRIGTGFAVRAGDVGVKPENAVLLLTAFYLVNTESAYRGLTPEQASVSFEGTDTITKTISEISVRKVLSQSPVFDGAGYSLLQLEHVPPEVTPLPLAFGLPPVSDPVSLIGHPAGDGLHIATNTLLDYEGPPRGTPPNPARVRIHYDVPTAPGSGGSPVFNQVWDVIGMHYAAQKYCQPLMNQDYQS</sequence>
<dbReference type="Pfam" id="PF13365">
    <property type="entry name" value="Trypsin_2"/>
    <property type="match status" value="1"/>
</dbReference>